<dbReference type="EMBL" id="JARIHO010000013">
    <property type="protein sequence ID" value="KAJ7351261.1"/>
    <property type="molecule type" value="Genomic_DNA"/>
</dbReference>
<reference evidence="2" key="1">
    <citation type="submission" date="2023-03" db="EMBL/GenBank/DDBJ databases">
        <title>Massive genome expansion in bonnet fungi (Mycena s.s.) driven by repeated elements and novel gene families across ecological guilds.</title>
        <authorList>
            <consortium name="Lawrence Berkeley National Laboratory"/>
            <person name="Harder C.B."/>
            <person name="Miyauchi S."/>
            <person name="Viragh M."/>
            <person name="Kuo A."/>
            <person name="Thoen E."/>
            <person name="Andreopoulos B."/>
            <person name="Lu D."/>
            <person name="Skrede I."/>
            <person name="Drula E."/>
            <person name="Henrissat B."/>
            <person name="Morin E."/>
            <person name="Kohler A."/>
            <person name="Barry K."/>
            <person name="LaButti K."/>
            <person name="Morin E."/>
            <person name="Salamov A."/>
            <person name="Lipzen A."/>
            <person name="Mereny Z."/>
            <person name="Hegedus B."/>
            <person name="Baldrian P."/>
            <person name="Stursova M."/>
            <person name="Weitz H."/>
            <person name="Taylor A."/>
            <person name="Grigoriev I.V."/>
            <person name="Nagy L.G."/>
            <person name="Martin F."/>
            <person name="Kauserud H."/>
        </authorList>
    </citation>
    <scope>NUCLEOTIDE SEQUENCE</scope>
    <source>
        <strain evidence="2">CBHHK002</strain>
    </source>
</reference>
<sequence length="301" mass="32215">MVCIVQDPSFSRSVDFLLAQRREPVSPRWLPDPSARPFTQHRPTRNHPIAPGMLAAISQSLFHPSAASSPAVASNSALDALGAPTATLAPARALAAPPATPPAAAVSASATPAPLPAVPTPKLAPLPPISGADRAVPPRPCRAASSSKAREKRHPAPYSTERLEIRATADARRTRIRGLRTAPYSSAVRPLAPRRACALVPVPPPSARRAVPRPTSKDPPLRTQSGVSKRNGRAPAEPTDERPKKRARTQTHSAAVLDDIRNLVDDGERARAEKAARRAKREEEERMFAEVRMLASGYRAC</sequence>
<protein>
    <submittedName>
        <fullName evidence="2">Uncharacterized protein</fullName>
    </submittedName>
</protein>
<dbReference type="Proteomes" id="UP001218218">
    <property type="component" value="Unassembled WGS sequence"/>
</dbReference>
<evidence type="ECO:0000313" key="3">
    <source>
        <dbReference type="Proteomes" id="UP001218218"/>
    </source>
</evidence>
<feature type="region of interest" description="Disordered" evidence="1">
    <location>
        <begin position="119"/>
        <end position="161"/>
    </location>
</feature>
<name>A0AAD7EVY5_9AGAR</name>
<evidence type="ECO:0000256" key="1">
    <source>
        <dbReference type="SAM" id="MobiDB-lite"/>
    </source>
</evidence>
<comment type="caution">
    <text evidence="2">The sequence shown here is derived from an EMBL/GenBank/DDBJ whole genome shotgun (WGS) entry which is preliminary data.</text>
</comment>
<proteinExistence type="predicted"/>
<keyword evidence="3" id="KW-1185">Reference proteome</keyword>
<gene>
    <name evidence="2" type="ORF">DFH08DRAFT_957591</name>
</gene>
<dbReference type="AlphaFoldDB" id="A0AAD7EVY5"/>
<feature type="region of interest" description="Disordered" evidence="1">
    <location>
        <begin position="199"/>
        <end position="253"/>
    </location>
</feature>
<organism evidence="2 3">
    <name type="scientific">Mycena albidolilacea</name>
    <dbReference type="NCBI Taxonomy" id="1033008"/>
    <lineage>
        <taxon>Eukaryota</taxon>
        <taxon>Fungi</taxon>
        <taxon>Dikarya</taxon>
        <taxon>Basidiomycota</taxon>
        <taxon>Agaricomycotina</taxon>
        <taxon>Agaricomycetes</taxon>
        <taxon>Agaricomycetidae</taxon>
        <taxon>Agaricales</taxon>
        <taxon>Marasmiineae</taxon>
        <taxon>Mycenaceae</taxon>
        <taxon>Mycena</taxon>
    </lineage>
</organism>
<evidence type="ECO:0000313" key="2">
    <source>
        <dbReference type="EMBL" id="KAJ7351261.1"/>
    </source>
</evidence>
<feature type="compositionally biased region" description="Pro residues" evidence="1">
    <location>
        <begin position="119"/>
        <end position="128"/>
    </location>
</feature>
<accession>A0AAD7EVY5</accession>